<proteinExistence type="predicted"/>
<feature type="signal peptide" evidence="1">
    <location>
        <begin position="1"/>
        <end position="16"/>
    </location>
</feature>
<evidence type="ECO:0000313" key="2">
    <source>
        <dbReference type="EMBL" id="MFC7383682.1"/>
    </source>
</evidence>
<organism evidence="2 3">
    <name type="scientific">Sphaerisporangium rhizosphaerae</name>
    <dbReference type="NCBI Taxonomy" id="2269375"/>
    <lineage>
        <taxon>Bacteria</taxon>
        <taxon>Bacillati</taxon>
        <taxon>Actinomycetota</taxon>
        <taxon>Actinomycetes</taxon>
        <taxon>Streptosporangiales</taxon>
        <taxon>Streptosporangiaceae</taxon>
        <taxon>Sphaerisporangium</taxon>
    </lineage>
</organism>
<dbReference type="Gene3D" id="2.80.10.50">
    <property type="match status" value="1"/>
</dbReference>
<dbReference type="EMBL" id="JBHTCG010000009">
    <property type="protein sequence ID" value="MFC7383682.1"/>
    <property type="molecule type" value="Genomic_DNA"/>
</dbReference>
<keyword evidence="1" id="KW-0732">Signal</keyword>
<dbReference type="Proteomes" id="UP001596496">
    <property type="component" value="Unassembled WGS sequence"/>
</dbReference>
<dbReference type="PROSITE" id="PS50231">
    <property type="entry name" value="RICIN_B_LECTIN"/>
    <property type="match status" value="1"/>
</dbReference>
<protein>
    <recommendedName>
        <fullName evidence="4">Ricin B lectin domain-containing protein</fullName>
    </recommendedName>
</protein>
<gene>
    <name evidence="2" type="ORF">ACFQSB_15785</name>
</gene>
<reference evidence="3" key="1">
    <citation type="journal article" date="2019" name="Int. J. Syst. Evol. Microbiol.">
        <title>The Global Catalogue of Microorganisms (GCM) 10K type strain sequencing project: providing services to taxonomists for standard genome sequencing and annotation.</title>
        <authorList>
            <consortium name="The Broad Institute Genomics Platform"/>
            <consortium name="The Broad Institute Genome Sequencing Center for Infectious Disease"/>
            <person name="Wu L."/>
            <person name="Ma J."/>
        </authorList>
    </citation>
    <scope>NUCLEOTIDE SEQUENCE [LARGE SCALE GENOMIC DNA]</scope>
    <source>
        <strain evidence="3">CECT 7649</strain>
    </source>
</reference>
<accession>A0ABW2P3U4</accession>
<sequence length="170" mass="19081">MLVLLPGVALATPSQAAGLFAFRGHLQQWATGRCLDGNYQVLYTSPCQAGNSWQTWEIKGNYGPRPGHRAGTPDYNVVQIRNMHTKLCIEMFEGTIEITREYTLRMRDCVSDPIHNDTQGLDARGPNYNNVQFVNPFDGPICIDAGSNGKAYALECNYGTYQTWRLTMRQ</sequence>
<comment type="caution">
    <text evidence="2">The sequence shown here is derived from an EMBL/GenBank/DDBJ whole genome shotgun (WGS) entry which is preliminary data.</text>
</comment>
<dbReference type="SUPFAM" id="SSF50370">
    <property type="entry name" value="Ricin B-like lectins"/>
    <property type="match status" value="1"/>
</dbReference>
<feature type="chain" id="PRO_5046400347" description="Ricin B lectin domain-containing protein" evidence="1">
    <location>
        <begin position="17"/>
        <end position="170"/>
    </location>
</feature>
<dbReference type="CDD" id="cd23415">
    <property type="entry name" value="beta-trefoil_Ricin_AH"/>
    <property type="match status" value="1"/>
</dbReference>
<evidence type="ECO:0000256" key="1">
    <source>
        <dbReference type="SAM" id="SignalP"/>
    </source>
</evidence>
<evidence type="ECO:0008006" key="4">
    <source>
        <dbReference type="Google" id="ProtNLM"/>
    </source>
</evidence>
<keyword evidence="3" id="KW-1185">Reference proteome</keyword>
<dbReference type="InterPro" id="IPR035992">
    <property type="entry name" value="Ricin_B-like_lectins"/>
</dbReference>
<evidence type="ECO:0000313" key="3">
    <source>
        <dbReference type="Proteomes" id="UP001596496"/>
    </source>
</evidence>
<dbReference type="RefSeq" id="WP_380827232.1">
    <property type="nucleotide sequence ID" value="NZ_JBHTCG010000009.1"/>
</dbReference>
<name>A0ABW2P3U4_9ACTN</name>